<reference evidence="9 10" key="1">
    <citation type="submission" date="2016-10" db="EMBL/GenBank/DDBJ databases">
        <authorList>
            <person name="de Groot N.N."/>
        </authorList>
    </citation>
    <scope>NUCLEOTIDE SEQUENCE [LARGE SCALE GENOMIC DNA]</scope>
    <source>
        <strain evidence="9 10">LMG 25475</strain>
    </source>
</reference>
<feature type="transmembrane region" description="Helical" evidence="7">
    <location>
        <begin position="364"/>
        <end position="384"/>
    </location>
</feature>
<feature type="transmembrane region" description="Helical" evidence="7">
    <location>
        <begin position="139"/>
        <end position="161"/>
    </location>
</feature>
<evidence type="ECO:0000256" key="3">
    <source>
        <dbReference type="ARBA" id="ARBA00022692"/>
    </source>
</evidence>
<feature type="domain" description="Major facilitator superfamily (MFS) profile" evidence="8">
    <location>
        <begin position="15"/>
        <end position="420"/>
    </location>
</feature>
<evidence type="ECO:0000259" key="8">
    <source>
        <dbReference type="PROSITE" id="PS50850"/>
    </source>
</evidence>
<evidence type="ECO:0000256" key="5">
    <source>
        <dbReference type="ARBA" id="ARBA00022989"/>
    </source>
</evidence>
<keyword evidence="3 7" id="KW-0812">Transmembrane</keyword>
<comment type="subcellular location">
    <subcellularLocation>
        <location evidence="1">Membrane</location>
        <topology evidence="1">Multi-pass membrane protein</topology>
    </subcellularLocation>
</comment>
<feature type="transmembrane region" description="Helical" evidence="7">
    <location>
        <begin position="12"/>
        <end position="29"/>
    </location>
</feature>
<evidence type="ECO:0000256" key="1">
    <source>
        <dbReference type="ARBA" id="ARBA00004141"/>
    </source>
</evidence>
<dbReference type="PANTHER" id="PTHR43791">
    <property type="entry name" value="PERMEASE-RELATED"/>
    <property type="match status" value="1"/>
</dbReference>
<evidence type="ECO:0000256" key="6">
    <source>
        <dbReference type="ARBA" id="ARBA00023136"/>
    </source>
</evidence>
<protein>
    <submittedName>
        <fullName evidence="9">Sugar phosphate permease</fullName>
    </submittedName>
</protein>
<feature type="transmembrane region" description="Helical" evidence="7">
    <location>
        <begin position="306"/>
        <end position="326"/>
    </location>
</feature>
<evidence type="ECO:0000256" key="4">
    <source>
        <dbReference type="ARBA" id="ARBA00022797"/>
    </source>
</evidence>
<organism evidence="9 10">
    <name type="scientific">Phytopseudomonas seleniipraecipitans</name>
    <dbReference type="NCBI Taxonomy" id="640205"/>
    <lineage>
        <taxon>Bacteria</taxon>
        <taxon>Pseudomonadati</taxon>
        <taxon>Pseudomonadota</taxon>
        <taxon>Gammaproteobacteria</taxon>
        <taxon>Pseudomonadales</taxon>
        <taxon>Pseudomonadaceae</taxon>
        <taxon>Phytopseudomonas</taxon>
    </lineage>
</organism>
<dbReference type="GO" id="GO:0005886">
    <property type="term" value="C:plasma membrane"/>
    <property type="evidence" value="ECO:0007669"/>
    <property type="project" value="TreeGrafter"/>
</dbReference>
<dbReference type="Proteomes" id="UP000243378">
    <property type="component" value="Unassembled WGS sequence"/>
</dbReference>
<dbReference type="FunFam" id="1.20.1250.20:FF:000018">
    <property type="entry name" value="MFS transporter permease"/>
    <property type="match status" value="1"/>
</dbReference>
<keyword evidence="4" id="KW-0058">Aromatic hydrocarbons catabolism</keyword>
<evidence type="ECO:0000256" key="2">
    <source>
        <dbReference type="ARBA" id="ARBA00022448"/>
    </source>
</evidence>
<feature type="transmembrane region" description="Helical" evidence="7">
    <location>
        <begin position="106"/>
        <end position="127"/>
    </location>
</feature>
<gene>
    <name evidence="9" type="ORF">SAMN05216381_1662</name>
</gene>
<keyword evidence="6 7" id="KW-0472">Membrane</keyword>
<feature type="transmembrane region" description="Helical" evidence="7">
    <location>
        <begin position="241"/>
        <end position="262"/>
    </location>
</feature>
<dbReference type="OrthoDB" id="9773957at2"/>
<feature type="transmembrane region" description="Helical" evidence="7">
    <location>
        <begin position="332"/>
        <end position="352"/>
    </location>
</feature>
<dbReference type="InterPro" id="IPR011701">
    <property type="entry name" value="MFS"/>
</dbReference>
<dbReference type="CDD" id="cd17319">
    <property type="entry name" value="MFS_ExuT_GudP_like"/>
    <property type="match status" value="1"/>
</dbReference>
<feature type="transmembrane region" description="Helical" evidence="7">
    <location>
        <begin position="274"/>
        <end position="294"/>
    </location>
</feature>
<evidence type="ECO:0000256" key="7">
    <source>
        <dbReference type="SAM" id="Phobius"/>
    </source>
</evidence>
<dbReference type="AlphaFoldDB" id="A0A1G7LES7"/>
<dbReference type="SUPFAM" id="SSF103473">
    <property type="entry name" value="MFS general substrate transporter"/>
    <property type="match status" value="1"/>
</dbReference>
<evidence type="ECO:0000313" key="9">
    <source>
        <dbReference type="EMBL" id="SDF48082.1"/>
    </source>
</evidence>
<dbReference type="PROSITE" id="PS50850">
    <property type="entry name" value="MFS"/>
    <property type="match status" value="1"/>
</dbReference>
<dbReference type="RefSeq" id="WP_092366776.1">
    <property type="nucleotide sequence ID" value="NZ_FNBM01000003.1"/>
</dbReference>
<feature type="transmembrane region" description="Helical" evidence="7">
    <location>
        <begin position="49"/>
        <end position="69"/>
    </location>
</feature>
<evidence type="ECO:0000313" key="10">
    <source>
        <dbReference type="Proteomes" id="UP000243378"/>
    </source>
</evidence>
<dbReference type="STRING" id="640205.SAMN05216381_1662"/>
<keyword evidence="2" id="KW-0813">Transport</keyword>
<dbReference type="GO" id="GO:0022857">
    <property type="term" value="F:transmembrane transporter activity"/>
    <property type="evidence" value="ECO:0007669"/>
    <property type="project" value="InterPro"/>
</dbReference>
<dbReference type="PANTHER" id="PTHR43791:SF100">
    <property type="entry name" value="SUGAR TRANSPORTER"/>
    <property type="match status" value="1"/>
</dbReference>
<dbReference type="EMBL" id="FNBM01000003">
    <property type="protein sequence ID" value="SDF48082.1"/>
    <property type="molecule type" value="Genomic_DNA"/>
</dbReference>
<dbReference type="InterPro" id="IPR036259">
    <property type="entry name" value="MFS_trans_sf"/>
</dbReference>
<name>A0A1G7LES7_9GAMM</name>
<feature type="transmembrane region" description="Helical" evidence="7">
    <location>
        <begin position="173"/>
        <end position="192"/>
    </location>
</feature>
<proteinExistence type="predicted"/>
<feature type="transmembrane region" description="Helical" evidence="7">
    <location>
        <begin position="396"/>
        <end position="416"/>
    </location>
</feature>
<dbReference type="Gene3D" id="1.20.1250.20">
    <property type="entry name" value="MFS general substrate transporter like domains"/>
    <property type="match status" value="2"/>
</dbReference>
<accession>A0A1G7LES7</accession>
<feature type="transmembrane region" description="Helical" evidence="7">
    <location>
        <begin position="81"/>
        <end position="100"/>
    </location>
</feature>
<dbReference type="Pfam" id="PF07690">
    <property type="entry name" value="MFS_1"/>
    <property type="match status" value="1"/>
</dbReference>
<sequence>MNAEARIIRTLTLRLIPFLILLYLVAFIDRSAVGFAKLHMNADIGLSDMAYGFGAGLFFIGYFIFEVPSNLMLERFGARRWFARILITWGVITVGMAFVTGPYSFYLMRFLLGAAEAGFFPGVLYYITRWYPVRHRGKVLGFFILSQPIALMVTGPLAGALLGMDGIWSLAGWQWLFIIIGVPAVILAWPTLRVLPDTPKDATWLTESDRQWLQGELGKDRKEYGQTEHTNPLRALTDRRVLLLALLYLPSTLSTYGLSLWLPTIVHQFGGSDLKTGFISSIPYIFGIIGLLVVPRSSDRLNDRYGHLTLLYILGASGLFLSAWLASPVLQLAALCLTAFSLFSVTAIFWVLPGRFLTGASAAAGIALINSFGNLGGYIGPFGIGALKEYTGTLSSGLYFLSLVMISGVLLTYIVYRKLEKKSPGAPGVAVEQTS</sequence>
<keyword evidence="5 7" id="KW-1133">Transmembrane helix</keyword>
<dbReference type="InterPro" id="IPR020846">
    <property type="entry name" value="MFS_dom"/>
</dbReference>